<dbReference type="RefSeq" id="XP_060433066.1">
    <property type="nucleotide sequence ID" value="XM_060576983.1"/>
</dbReference>
<feature type="compositionally biased region" description="Acidic residues" evidence="1">
    <location>
        <begin position="207"/>
        <end position="221"/>
    </location>
</feature>
<dbReference type="Pfam" id="PF11905">
    <property type="entry name" value="DUF3425"/>
    <property type="match status" value="1"/>
</dbReference>
<feature type="compositionally biased region" description="Polar residues" evidence="1">
    <location>
        <begin position="115"/>
        <end position="132"/>
    </location>
</feature>
<proteinExistence type="predicted"/>
<name>A0AAJ0AUT0_9PEZI</name>
<gene>
    <name evidence="2" type="ORF">BDP55DRAFT_691536</name>
</gene>
<feature type="region of interest" description="Disordered" evidence="1">
    <location>
        <begin position="497"/>
        <end position="516"/>
    </location>
</feature>
<keyword evidence="3" id="KW-1185">Reference proteome</keyword>
<reference evidence="2" key="1">
    <citation type="submission" date="2021-06" db="EMBL/GenBank/DDBJ databases">
        <title>Comparative genomics, transcriptomics and evolutionary studies reveal genomic signatures of adaptation to plant cell wall in hemibiotrophic fungi.</title>
        <authorList>
            <consortium name="DOE Joint Genome Institute"/>
            <person name="Baroncelli R."/>
            <person name="Diaz J.F."/>
            <person name="Benocci T."/>
            <person name="Peng M."/>
            <person name="Battaglia E."/>
            <person name="Haridas S."/>
            <person name="Andreopoulos W."/>
            <person name="Labutti K."/>
            <person name="Pangilinan J."/>
            <person name="Floch G.L."/>
            <person name="Makela M.R."/>
            <person name="Henrissat B."/>
            <person name="Grigoriev I.V."/>
            <person name="Crouch J.A."/>
            <person name="De Vries R.P."/>
            <person name="Sukno S.A."/>
            <person name="Thon M.R."/>
        </authorList>
    </citation>
    <scope>NUCLEOTIDE SEQUENCE</scope>
    <source>
        <strain evidence="2">CBS 193.32</strain>
    </source>
</reference>
<feature type="compositionally biased region" description="Acidic residues" evidence="1">
    <location>
        <begin position="1"/>
        <end position="10"/>
    </location>
</feature>
<feature type="compositionally biased region" description="Low complexity" evidence="1">
    <location>
        <begin position="11"/>
        <end position="23"/>
    </location>
</feature>
<dbReference type="PANTHER" id="PTHR37012">
    <property type="entry name" value="B-ZIP TRANSCRIPTION FACTOR (EUROFUNG)-RELATED"/>
    <property type="match status" value="1"/>
</dbReference>
<evidence type="ECO:0000313" key="2">
    <source>
        <dbReference type="EMBL" id="KAK1689371.1"/>
    </source>
</evidence>
<sequence>MASNGPDDDAPTPAAATGEGAPPAKVPSEKELARKIRKRELDRRAQRQARERTRNRIAELEAQVKELRKDDSTRLSAAMEQLASVTRERDGLFDTFKSIEQTIRDHVLPSRPTPAATQQRSPPPTVTASTSLPPAGSRDATMLTELSAPTYTAPMGLLPETPAALDVHGFHGSVNGAVVGSVPNGFPASSVHAPSVHAPSSTSDSQDFVDDEDDDGDDAPDDPNLIVPPPEAHCDCVTVRTPAGPAPPRVNVWRAVNQVLAKRCRISKEAHAVEDANDEDIPVRVLLEGWDAVARSRPLSKLWRKLRRVDELCFVTCPPTERLAILRTMHLLLQYHSDPTPERYAKLPTWYLKRPSQAMPHSYAIDFFVWPGVRERFVFGQHHYCNNQFWELFGPNFHLLWPFEFRDAYKKSVVTGQYQISPMFEQRISDINAWTMGMDFFTRFPELIADIPAFHSVAQALTPAVTSLPPIHHHALPQQASLSQLKERDERLLLEQQASEEQHQQQQQQQQANQDAMDCSQAMQVYPASLYSMAPPGFMDEFIPQGYDAHGPAGTYGSMPGYF</sequence>
<dbReference type="GeneID" id="85461509"/>
<dbReference type="InterPro" id="IPR021833">
    <property type="entry name" value="DUF3425"/>
</dbReference>
<protein>
    <recommendedName>
        <fullName evidence="4">BZIP transcription factor</fullName>
    </recommendedName>
</protein>
<dbReference type="Proteomes" id="UP001224890">
    <property type="component" value="Unassembled WGS sequence"/>
</dbReference>
<feature type="region of interest" description="Disordered" evidence="1">
    <location>
        <begin position="1"/>
        <end position="57"/>
    </location>
</feature>
<dbReference type="PANTHER" id="PTHR37012:SF7">
    <property type="entry name" value="B-ZIP TRANSCRIPTION FACTOR (EUROFUNG)-RELATED"/>
    <property type="match status" value="1"/>
</dbReference>
<evidence type="ECO:0000256" key="1">
    <source>
        <dbReference type="SAM" id="MobiDB-lite"/>
    </source>
</evidence>
<dbReference type="AlphaFoldDB" id="A0AAJ0AUT0"/>
<accession>A0AAJ0AUT0</accession>
<evidence type="ECO:0008006" key="4">
    <source>
        <dbReference type="Google" id="ProtNLM"/>
    </source>
</evidence>
<evidence type="ECO:0000313" key="3">
    <source>
        <dbReference type="Proteomes" id="UP001224890"/>
    </source>
</evidence>
<feature type="region of interest" description="Disordered" evidence="1">
    <location>
        <begin position="190"/>
        <end position="225"/>
    </location>
</feature>
<comment type="caution">
    <text evidence="2">The sequence shown here is derived from an EMBL/GenBank/DDBJ whole genome shotgun (WGS) entry which is preliminary data.</text>
</comment>
<feature type="region of interest" description="Disordered" evidence="1">
    <location>
        <begin position="103"/>
        <end position="138"/>
    </location>
</feature>
<feature type="compositionally biased region" description="Basic and acidic residues" evidence="1">
    <location>
        <begin position="27"/>
        <end position="57"/>
    </location>
</feature>
<dbReference type="EMBL" id="JAHMHR010000008">
    <property type="protein sequence ID" value="KAK1689371.1"/>
    <property type="molecule type" value="Genomic_DNA"/>
</dbReference>
<organism evidence="2 3">
    <name type="scientific">Colletotrichum godetiae</name>
    <dbReference type="NCBI Taxonomy" id="1209918"/>
    <lineage>
        <taxon>Eukaryota</taxon>
        <taxon>Fungi</taxon>
        <taxon>Dikarya</taxon>
        <taxon>Ascomycota</taxon>
        <taxon>Pezizomycotina</taxon>
        <taxon>Sordariomycetes</taxon>
        <taxon>Hypocreomycetidae</taxon>
        <taxon>Glomerellales</taxon>
        <taxon>Glomerellaceae</taxon>
        <taxon>Colletotrichum</taxon>
        <taxon>Colletotrichum acutatum species complex</taxon>
    </lineage>
</organism>